<comment type="caution">
    <text evidence="2">The sequence shown here is derived from an EMBL/GenBank/DDBJ whole genome shotgun (WGS) entry which is preliminary data.</text>
</comment>
<gene>
    <name evidence="2" type="ORF">V5N11_032662</name>
</gene>
<evidence type="ECO:0000256" key="1">
    <source>
        <dbReference type="SAM" id="MobiDB-lite"/>
    </source>
</evidence>
<dbReference type="PANTHER" id="PTHR35162">
    <property type="entry name" value="OS08G0516600 PROTEIN"/>
    <property type="match status" value="1"/>
</dbReference>
<protein>
    <submittedName>
        <fullName evidence="2">Cyclin-dependent protein kinase inhibitor SMR10</fullName>
    </submittedName>
</protein>
<proteinExistence type="predicted"/>
<dbReference type="Proteomes" id="UP001558713">
    <property type="component" value="Unassembled WGS sequence"/>
</dbReference>
<keyword evidence="3" id="KW-1185">Reference proteome</keyword>
<feature type="compositionally biased region" description="Acidic residues" evidence="1">
    <location>
        <begin position="56"/>
        <end position="67"/>
    </location>
</feature>
<dbReference type="InterPro" id="IPR053115">
    <property type="entry name" value="CDK_inhibitor"/>
</dbReference>
<name>A0ABD1AWT0_CARAN</name>
<reference evidence="2 3" key="1">
    <citation type="submission" date="2024-04" db="EMBL/GenBank/DDBJ databases">
        <title>Genome assembly C_amara_ONT_v2.</title>
        <authorList>
            <person name="Yant L."/>
            <person name="Moore C."/>
            <person name="Slenker M."/>
        </authorList>
    </citation>
    <scope>NUCLEOTIDE SEQUENCE [LARGE SCALE GENOMIC DNA]</scope>
    <source>
        <tissue evidence="2">Leaf</tissue>
    </source>
</reference>
<evidence type="ECO:0000313" key="2">
    <source>
        <dbReference type="EMBL" id="KAL1211197.1"/>
    </source>
</evidence>
<feature type="region of interest" description="Disordered" evidence="1">
    <location>
        <begin position="56"/>
        <end position="92"/>
    </location>
</feature>
<evidence type="ECO:0000313" key="3">
    <source>
        <dbReference type="Proteomes" id="UP001558713"/>
    </source>
</evidence>
<accession>A0ABD1AWT0</accession>
<dbReference type="AlphaFoldDB" id="A0ABD1AWT0"/>
<organism evidence="2 3">
    <name type="scientific">Cardamine amara subsp. amara</name>
    <dbReference type="NCBI Taxonomy" id="228776"/>
    <lineage>
        <taxon>Eukaryota</taxon>
        <taxon>Viridiplantae</taxon>
        <taxon>Streptophyta</taxon>
        <taxon>Embryophyta</taxon>
        <taxon>Tracheophyta</taxon>
        <taxon>Spermatophyta</taxon>
        <taxon>Magnoliopsida</taxon>
        <taxon>eudicotyledons</taxon>
        <taxon>Gunneridae</taxon>
        <taxon>Pentapetalae</taxon>
        <taxon>rosids</taxon>
        <taxon>malvids</taxon>
        <taxon>Brassicales</taxon>
        <taxon>Brassicaceae</taxon>
        <taxon>Cardamineae</taxon>
        <taxon>Cardamine</taxon>
    </lineage>
</organism>
<dbReference type="PANTHER" id="PTHR35162:SF9">
    <property type="entry name" value="OS02G0176600 PROTEIN"/>
    <property type="match status" value="1"/>
</dbReference>
<keyword evidence="2" id="KW-0649">Protein kinase inhibitor</keyword>
<sequence>MGFSDAGIVHSDQNNLSETELGLLLEPSLGFSDRSVHTSPQHEFHIIPPIYQELEDQDQDQELQDQDLETKSQEGSNCSSEGVKVKKKKQEDDYCKTPTRAEQILPAFPRICPPAPRKPKVVPSRSFKVRNSYKSRRMIILNVSREIDCLFNSTSLCNKIKKAKYI</sequence>
<dbReference type="EMBL" id="JBANAX010000381">
    <property type="protein sequence ID" value="KAL1211197.1"/>
    <property type="molecule type" value="Genomic_DNA"/>
</dbReference>
<dbReference type="GO" id="GO:0004860">
    <property type="term" value="F:protein kinase inhibitor activity"/>
    <property type="evidence" value="ECO:0007669"/>
    <property type="project" value="UniProtKB-KW"/>
</dbReference>